<dbReference type="GO" id="GO:0046872">
    <property type="term" value="F:metal ion binding"/>
    <property type="evidence" value="ECO:0007669"/>
    <property type="project" value="UniProtKB-KW"/>
</dbReference>
<dbReference type="Gene3D" id="3.40.50.1000">
    <property type="entry name" value="HAD superfamily/HAD-like"/>
    <property type="match status" value="1"/>
</dbReference>
<feature type="transmembrane region" description="Helical" evidence="12">
    <location>
        <begin position="576"/>
        <end position="596"/>
    </location>
</feature>
<feature type="transmembrane region" description="Helical" evidence="12">
    <location>
        <begin position="42"/>
        <end position="62"/>
    </location>
</feature>
<dbReference type="FunFam" id="2.70.150.10:FF:000002">
    <property type="entry name" value="Copper-transporting ATPase 1, putative"/>
    <property type="match status" value="1"/>
</dbReference>
<keyword evidence="8" id="KW-0406">Ion transport</keyword>
<dbReference type="SFLD" id="SFLDG00002">
    <property type="entry name" value="C1.7:_P-type_atpase_like"/>
    <property type="match status" value="1"/>
</dbReference>
<dbReference type="PATRIC" id="fig|1423808.3.peg.467"/>
<dbReference type="InterPro" id="IPR044492">
    <property type="entry name" value="P_typ_ATPase_HD_dom"/>
</dbReference>
<evidence type="ECO:0000256" key="4">
    <source>
        <dbReference type="ARBA" id="ARBA00022692"/>
    </source>
</evidence>
<feature type="transmembrane region" description="Helical" evidence="12">
    <location>
        <begin position="602"/>
        <end position="619"/>
    </location>
</feature>
<dbReference type="GO" id="GO:0005524">
    <property type="term" value="F:ATP binding"/>
    <property type="evidence" value="ECO:0007669"/>
    <property type="project" value="UniProtKB-UniRule"/>
</dbReference>
<keyword evidence="12" id="KW-0067">ATP-binding</keyword>
<dbReference type="SUPFAM" id="SSF56784">
    <property type="entry name" value="HAD-like"/>
    <property type="match status" value="1"/>
</dbReference>
<evidence type="ECO:0000256" key="7">
    <source>
        <dbReference type="ARBA" id="ARBA00022989"/>
    </source>
</evidence>
<dbReference type="Gene3D" id="3.40.1110.10">
    <property type="entry name" value="Calcium-transporting ATPase, cytoplasmic domain N"/>
    <property type="match status" value="1"/>
</dbReference>
<accession>A0A0R1KYC5</accession>
<keyword evidence="5 12" id="KW-0479">Metal-binding</keyword>
<name>A0A0R1KYC5_9LACO</name>
<evidence type="ECO:0000256" key="12">
    <source>
        <dbReference type="RuleBase" id="RU362081"/>
    </source>
</evidence>
<sequence>MEREIMKFQRYINQHTNQITLATAILIGVGLLGKVINSDMIYTVSFIVASIISGTPIVLRAISALRFKTISIELLVSIAVIGAFIIGEYNESAIVTFLFLFGTFLEDKTLAKTRHSIKDLTEMAPTTALVVDEDGETEETDVDFVDVDDIVLVKAGGQIPVDGEIVDGSGHINEASITGESKLVTKKAGDQVFSGTMLDNGTVKVRATKVGDDTTFGKIVELVEDAQDTKSPAEKFIDKFATYYTPAVLIIALIVGLVTKDFRLAITVLVLGCPGALVIGAPVSNVAGIGNGAKNGVLIKGGEVMNTFANVDTLVFDKTGTLTEGKTAVTQFKDYSKDKLGIQIAAAVEKQSDHPLAQAVVSFTADHKIDFDNIKVADADTIKGRGVKATADDHQVLIGNLRMMNDEKIQLTAQQREDLENSQNQGSSTVIVAFDGQVQVIFGISDVIRQGVKESLAQLKSLGIKKTVMLTGDNLQTANAVAQQIGIDEVHAELLPEQKVDYVKQYQQEGHKVAFVGDGINDSPSLVTADIGIAMGSGTDVAVETSDVVLMSSGFNELIHAYGLSKKTVMNTKENIFIAIATVAALLIGLILGFIYMASGMFVHEASILVVIFNAMRLIKYQPKKAKLDPDQLSVSQYGLSLKQ</sequence>
<dbReference type="CDD" id="cd02079">
    <property type="entry name" value="P-type_ATPase_HM"/>
    <property type="match status" value="1"/>
</dbReference>
<dbReference type="EMBL" id="AZEA01000010">
    <property type="protein sequence ID" value="KRK88320.1"/>
    <property type="molecule type" value="Genomic_DNA"/>
</dbReference>
<comment type="caution">
    <text evidence="14">The sequence shown here is derived from an EMBL/GenBank/DDBJ whole genome shotgun (WGS) entry which is preliminary data.</text>
</comment>
<dbReference type="InterPro" id="IPR023299">
    <property type="entry name" value="ATPase_P-typ_cyto_dom_N"/>
</dbReference>
<proteinExistence type="inferred from homology"/>
<feature type="domain" description="P-type ATPase A" evidence="13">
    <location>
        <begin position="122"/>
        <end position="224"/>
    </location>
</feature>
<evidence type="ECO:0000256" key="2">
    <source>
        <dbReference type="ARBA" id="ARBA00006024"/>
    </source>
</evidence>
<dbReference type="NCBIfam" id="TIGR01525">
    <property type="entry name" value="ATPase-IB_hvy"/>
    <property type="match status" value="1"/>
</dbReference>
<organism evidence="14 15">
    <name type="scientific">Lentilactobacillus sunkii DSM 19904</name>
    <dbReference type="NCBI Taxonomy" id="1423808"/>
    <lineage>
        <taxon>Bacteria</taxon>
        <taxon>Bacillati</taxon>
        <taxon>Bacillota</taxon>
        <taxon>Bacilli</taxon>
        <taxon>Lactobacillales</taxon>
        <taxon>Lactobacillaceae</taxon>
        <taxon>Lentilactobacillus</taxon>
    </lineage>
</organism>
<dbReference type="PRINTS" id="PR00941">
    <property type="entry name" value="CDATPASE"/>
</dbReference>
<evidence type="ECO:0000313" key="14">
    <source>
        <dbReference type="EMBL" id="KRK88320.1"/>
    </source>
</evidence>
<dbReference type="PROSITE" id="PS01229">
    <property type="entry name" value="COF_2"/>
    <property type="match status" value="1"/>
</dbReference>
<dbReference type="PROSITE" id="PS00154">
    <property type="entry name" value="ATPASE_E1_E2"/>
    <property type="match status" value="1"/>
</dbReference>
<keyword evidence="6" id="KW-1278">Translocase</keyword>
<keyword evidence="4 12" id="KW-0812">Transmembrane</keyword>
<dbReference type="SUPFAM" id="SSF81665">
    <property type="entry name" value="Calcium ATPase, transmembrane domain M"/>
    <property type="match status" value="1"/>
</dbReference>
<reference evidence="14 15" key="1">
    <citation type="journal article" date="2015" name="Genome Announc.">
        <title>Expanding the biotechnology potential of lactobacilli through comparative genomics of 213 strains and associated genera.</title>
        <authorList>
            <person name="Sun Z."/>
            <person name="Harris H.M."/>
            <person name="McCann A."/>
            <person name="Guo C."/>
            <person name="Argimon S."/>
            <person name="Zhang W."/>
            <person name="Yang X."/>
            <person name="Jeffery I.B."/>
            <person name="Cooney J.C."/>
            <person name="Kagawa T.F."/>
            <person name="Liu W."/>
            <person name="Song Y."/>
            <person name="Salvetti E."/>
            <person name="Wrobel A."/>
            <person name="Rasinkangas P."/>
            <person name="Parkhill J."/>
            <person name="Rea M.C."/>
            <person name="O'Sullivan O."/>
            <person name="Ritari J."/>
            <person name="Douillard F.P."/>
            <person name="Paul Ross R."/>
            <person name="Yang R."/>
            <person name="Briner A.E."/>
            <person name="Felis G.E."/>
            <person name="de Vos W.M."/>
            <person name="Barrangou R."/>
            <person name="Klaenhammer T.R."/>
            <person name="Caufield P.W."/>
            <person name="Cui Y."/>
            <person name="Zhang H."/>
            <person name="O'Toole P.W."/>
        </authorList>
    </citation>
    <scope>NUCLEOTIDE SEQUENCE [LARGE SCALE GENOMIC DNA]</scope>
    <source>
        <strain evidence="14 15">DSM 19904</strain>
    </source>
</reference>
<evidence type="ECO:0000259" key="13">
    <source>
        <dbReference type="Pfam" id="PF00122"/>
    </source>
</evidence>
<dbReference type="AlphaFoldDB" id="A0A0R1KYC5"/>
<dbReference type="NCBIfam" id="TIGR01494">
    <property type="entry name" value="ATPase_P-type"/>
    <property type="match status" value="1"/>
</dbReference>
<evidence type="ECO:0000256" key="8">
    <source>
        <dbReference type="ARBA" id="ARBA00023065"/>
    </source>
</evidence>
<dbReference type="InterPro" id="IPR023214">
    <property type="entry name" value="HAD_sf"/>
</dbReference>
<evidence type="ECO:0000256" key="6">
    <source>
        <dbReference type="ARBA" id="ARBA00022967"/>
    </source>
</evidence>
<dbReference type="Proteomes" id="UP000051581">
    <property type="component" value="Unassembled WGS sequence"/>
</dbReference>
<dbReference type="InterPro" id="IPR059000">
    <property type="entry name" value="ATPase_P-type_domA"/>
</dbReference>
<evidence type="ECO:0000256" key="11">
    <source>
        <dbReference type="ARBA" id="ARBA00049338"/>
    </source>
</evidence>
<keyword evidence="12" id="KW-0547">Nucleotide-binding</keyword>
<dbReference type="EC" id="7.2.2.21" evidence="10"/>
<dbReference type="Gene3D" id="2.70.150.10">
    <property type="entry name" value="Calcium-transporting ATPase, cytoplasmic transduction domain A"/>
    <property type="match status" value="1"/>
</dbReference>
<comment type="subcellular location">
    <subcellularLocation>
        <location evidence="1">Cell membrane</location>
        <topology evidence="1">Multi-pass membrane protein</topology>
    </subcellularLocation>
</comment>
<keyword evidence="7 12" id="KW-1133">Transmembrane helix</keyword>
<feature type="transmembrane region" description="Helical" evidence="12">
    <location>
        <begin position="264"/>
        <end position="284"/>
    </location>
</feature>
<dbReference type="GO" id="GO:0008551">
    <property type="term" value="F:P-type cadmium transporter activity"/>
    <property type="evidence" value="ECO:0007669"/>
    <property type="project" value="UniProtKB-EC"/>
</dbReference>
<dbReference type="InterPro" id="IPR001757">
    <property type="entry name" value="P_typ_ATPase"/>
</dbReference>
<dbReference type="SFLD" id="SFLDS00003">
    <property type="entry name" value="Haloacid_Dehalogenase"/>
    <property type="match status" value="1"/>
</dbReference>
<keyword evidence="15" id="KW-1185">Reference proteome</keyword>
<dbReference type="InterPro" id="IPR018303">
    <property type="entry name" value="ATPase_P-typ_P_site"/>
</dbReference>
<evidence type="ECO:0000256" key="5">
    <source>
        <dbReference type="ARBA" id="ARBA00022723"/>
    </source>
</evidence>
<dbReference type="GO" id="GO:0016887">
    <property type="term" value="F:ATP hydrolysis activity"/>
    <property type="evidence" value="ECO:0007669"/>
    <property type="project" value="InterPro"/>
</dbReference>
<feature type="transmembrane region" description="Helical" evidence="12">
    <location>
        <begin position="240"/>
        <end position="258"/>
    </location>
</feature>
<keyword evidence="3" id="KW-0104">Cadmium</keyword>
<comment type="catalytic activity">
    <reaction evidence="11">
        <text>Cd(2+)(in) + ATP + H2O = Cd(2+)(out) + ADP + phosphate + H(+)</text>
        <dbReference type="Rhea" id="RHEA:12132"/>
        <dbReference type="ChEBI" id="CHEBI:15377"/>
        <dbReference type="ChEBI" id="CHEBI:15378"/>
        <dbReference type="ChEBI" id="CHEBI:30616"/>
        <dbReference type="ChEBI" id="CHEBI:43474"/>
        <dbReference type="ChEBI" id="CHEBI:48775"/>
        <dbReference type="ChEBI" id="CHEBI:456216"/>
        <dbReference type="EC" id="7.2.2.21"/>
    </reaction>
</comment>
<protein>
    <recommendedName>
        <fullName evidence="10">Cd(2+)-exporting ATPase</fullName>
        <ecNumber evidence="10">7.2.2.21</ecNumber>
    </recommendedName>
</protein>
<keyword evidence="9 12" id="KW-0472">Membrane</keyword>
<evidence type="ECO:0000256" key="10">
    <source>
        <dbReference type="ARBA" id="ARBA00039103"/>
    </source>
</evidence>
<dbReference type="PANTHER" id="PTHR48085:SF5">
    <property type="entry name" value="CADMIUM_ZINC-TRANSPORTING ATPASE HMA4-RELATED"/>
    <property type="match status" value="1"/>
</dbReference>
<dbReference type="GO" id="GO:0005886">
    <property type="term" value="C:plasma membrane"/>
    <property type="evidence" value="ECO:0007669"/>
    <property type="project" value="UniProtKB-SubCell"/>
</dbReference>
<dbReference type="InterPro" id="IPR027256">
    <property type="entry name" value="P-typ_ATPase_IB"/>
</dbReference>
<dbReference type="InterPro" id="IPR008250">
    <property type="entry name" value="ATPase_P-typ_transduc_dom_A_sf"/>
</dbReference>
<keyword evidence="8" id="KW-0813">Transport</keyword>
<evidence type="ECO:0000256" key="9">
    <source>
        <dbReference type="ARBA" id="ARBA00023136"/>
    </source>
</evidence>
<comment type="similarity">
    <text evidence="2 12">Belongs to the cation transport ATPase (P-type) (TC 3.A.3) family. Type IB subfamily.</text>
</comment>
<feature type="transmembrane region" description="Helical" evidence="12">
    <location>
        <begin position="20"/>
        <end position="36"/>
    </location>
</feature>
<evidence type="ECO:0000256" key="3">
    <source>
        <dbReference type="ARBA" id="ARBA00022539"/>
    </source>
</evidence>
<dbReference type="NCBIfam" id="TIGR01511">
    <property type="entry name" value="ATPase-IB1_Cu"/>
    <property type="match status" value="1"/>
</dbReference>
<dbReference type="Pfam" id="PF00122">
    <property type="entry name" value="E1-E2_ATPase"/>
    <property type="match status" value="1"/>
</dbReference>
<gene>
    <name evidence="14" type="ORF">FD17_GL000463</name>
</gene>
<dbReference type="InterPro" id="IPR023298">
    <property type="entry name" value="ATPase_P-typ_TM_dom_sf"/>
</dbReference>
<evidence type="ECO:0000256" key="1">
    <source>
        <dbReference type="ARBA" id="ARBA00004651"/>
    </source>
</evidence>
<dbReference type="Pfam" id="PF00702">
    <property type="entry name" value="Hydrolase"/>
    <property type="match status" value="1"/>
</dbReference>
<evidence type="ECO:0000313" key="15">
    <source>
        <dbReference type="Proteomes" id="UP000051581"/>
    </source>
</evidence>
<dbReference type="SFLD" id="SFLDF00027">
    <property type="entry name" value="p-type_atpase"/>
    <property type="match status" value="1"/>
</dbReference>
<dbReference type="PRINTS" id="PR00119">
    <property type="entry name" value="CATATPASE"/>
</dbReference>
<dbReference type="InterPro" id="IPR051014">
    <property type="entry name" value="Cation_Transport_ATPase_IB"/>
</dbReference>
<keyword evidence="12" id="KW-1003">Cell membrane</keyword>
<dbReference type="PANTHER" id="PTHR48085">
    <property type="entry name" value="CADMIUM/ZINC-TRANSPORTING ATPASE HMA2-RELATED"/>
    <property type="match status" value="1"/>
</dbReference>
<dbReference type="SUPFAM" id="SSF81653">
    <property type="entry name" value="Calcium ATPase, transduction domain A"/>
    <property type="match status" value="1"/>
</dbReference>
<dbReference type="InterPro" id="IPR036412">
    <property type="entry name" value="HAD-like_sf"/>
</dbReference>